<evidence type="ECO:0000256" key="1">
    <source>
        <dbReference type="SAM" id="MobiDB-lite"/>
    </source>
</evidence>
<feature type="region of interest" description="Disordered" evidence="1">
    <location>
        <begin position="365"/>
        <end position="386"/>
    </location>
</feature>
<keyword evidence="3" id="KW-1185">Reference proteome</keyword>
<name>A0ABQ5HH75_9ASTR</name>
<gene>
    <name evidence="2" type="ORF">Tco_1068461</name>
</gene>
<reference evidence="2" key="1">
    <citation type="journal article" date="2022" name="Int. J. Mol. Sci.">
        <title>Draft Genome of Tanacetum Coccineum: Genomic Comparison of Closely Related Tanacetum-Family Plants.</title>
        <authorList>
            <person name="Yamashiro T."/>
            <person name="Shiraishi A."/>
            <person name="Nakayama K."/>
            <person name="Satake H."/>
        </authorList>
    </citation>
    <scope>NUCLEOTIDE SEQUENCE</scope>
</reference>
<comment type="caution">
    <text evidence="2">The sequence shown here is derived from an EMBL/GenBank/DDBJ whole genome shotgun (WGS) entry which is preliminary data.</text>
</comment>
<protein>
    <submittedName>
        <fullName evidence="2">Uncharacterized protein</fullName>
    </submittedName>
</protein>
<sequence>MQLIQKLDDDKKCMKKVEPLSRSKAIEDIINIRSFVEALVLNHYVPVDVVGEGVQYTARHMLMLLLLLSVWGFSARRAIRFSPNDAATVRGVDLARFPLMLIALEFYNAAMQCFRAPELRYHRLIAHHYKLREHVGCLAFHATANCRMGNGMRHPYDPFFFAPAISFSFKGESLSEAWARFKDLLQKVPHHGVDFWLKIQIFYDHVSFHLKSEIDLAASSKLRDRNAEESWEIIDNLALYDHEGWNDPKDFTKSVKAISLPQDTLKMPDRRLLKLEDQISYLLKGSRTITEISSTHVPQAYAKLTSSRASEKVLVREEARHPVTKHVNSISFIKIKEEKSIKNNEVVNKNAVEHKKSNVVEPIEEVDEKEEVEDGTNDEPVRSMNGGLMGEKVEELVEMPRSQPVGFYLKHKINKELIEGLVENERFNDSLLAVQLGKIERKAYDPLPIGPIHNAMLKKKDIQKRGYERVNFHKILDFLCKIKEEAENDIDPVTPTSTVSKLILEWEERIKLHQEKEMKFNEWRSKVFKDESFAFKKRRL</sequence>
<reference evidence="2" key="2">
    <citation type="submission" date="2022-01" db="EMBL/GenBank/DDBJ databases">
        <authorList>
            <person name="Yamashiro T."/>
            <person name="Shiraishi A."/>
            <person name="Satake H."/>
            <person name="Nakayama K."/>
        </authorList>
    </citation>
    <scope>NUCLEOTIDE SEQUENCE</scope>
</reference>
<accession>A0ABQ5HH75</accession>
<evidence type="ECO:0000313" key="2">
    <source>
        <dbReference type="EMBL" id="GJT86744.1"/>
    </source>
</evidence>
<feature type="compositionally biased region" description="Acidic residues" evidence="1">
    <location>
        <begin position="365"/>
        <end position="377"/>
    </location>
</feature>
<organism evidence="2 3">
    <name type="scientific">Tanacetum coccineum</name>
    <dbReference type="NCBI Taxonomy" id="301880"/>
    <lineage>
        <taxon>Eukaryota</taxon>
        <taxon>Viridiplantae</taxon>
        <taxon>Streptophyta</taxon>
        <taxon>Embryophyta</taxon>
        <taxon>Tracheophyta</taxon>
        <taxon>Spermatophyta</taxon>
        <taxon>Magnoliopsida</taxon>
        <taxon>eudicotyledons</taxon>
        <taxon>Gunneridae</taxon>
        <taxon>Pentapetalae</taxon>
        <taxon>asterids</taxon>
        <taxon>campanulids</taxon>
        <taxon>Asterales</taxon>
        <taxon>Asteraceae</taxon>
        <taxon>Asteroideae</taxon>
        <taxon>Anthemideae</taxon>
        <taxon>Anthemidinae</taxon>
        <taxon>Tanacetum</taxon>
    </lineage>
</organism>
<dbReference type="EMBL" id="BQNB010019575">
    <property type="protein sequence ID" value="GJT86744.1"/>
    <property type="molecule type" value="Genomic_DNA"/>
</dbReference>
<dbReference type="Proteomes" id="UP001151760">
    <property type="component" value="Unassembled WGS sequence"/>
</dbReference>
<proteinExistence type="predicted"/>
<evidence type="ECO:0000313" key="3">
    <source>
        <dbReference type="Proteomes" id="UP001151760"/>
    </source>
</evidence>